<dbReference type="SUPFAM" id="SSF159468">
    <property type="entry name" value="AtpF-like"/>
    <property type="match status" value="1"/>
</dbReference>
<sequence length="101" mass="10943">MSNAAIIGPYQMVLPLKTSGITIFPCNNGVQAEEIFDKIYLSKKFDVVFITEALAADVTEKITGLEDKINIVLIPDHKGSIGLFKERLNGLIKHAIGAIGT</sequence>
<dbReference type="STRING" id="1802579.A2310_02595"/>
<dbReference type="Pfam" id="PF01990">
    <property type="entry name" value="ATP-synt_F"/>
    <property type="match status" value="1"/>
</dbReference>
<comment type="caution">
    <text evidence="4">The sequence shown here is derived from an EMBL/GenBank/DDBJ whole genome shotgun (WGS) entry which is preliminary data.</text>
</comment>
<evidence type="ECO:0000256" key="2">
    <source>
        <dbReference type="ARBA" id="ARBA00022448"/>
    </source>
</evidence>
<dbReference type="Proteomes" id="UP000178417">
    <property type="component" value="Unassembled WGS sequence"/>
</dbReference>
<dbReference type="InterPro" id="IPR008218">
    <property type="entry name" value="ATPase_V1-cplx_f_g_su"/>
</dbReference>
<dbReference type="GO" id="GO:0046961">
    <property type="term" value="F:proton-transporting ATPase activity, rotational mechanism"/>
    <property type="evidence" value="ECO:0007669"/>
    <property type="project" value="InterPro"/>
</dbReference>
<keyword evidence="2" id="KW-0813">Transport</keyword>
<evidence type="ECO:0008006" key="6">
    <source>
        <dbReference type="Google" id="ProtNLM"/>
    </source>
</evidence>
<protein>
    <recommendedName>
        <fullName evidence="6">V-type ATP synthase subunit F</fullName>
    </recommendedName>
</protein>
<comment type="similarity">
    <text evidence="1">Belongs to the V-ATPase F subunit family.</text>
</comment>
<reference evidence="4 5" key="1">
    <citation type="journal article" date="2016" name="Nat. Commun.">
        <title>Thousands of microbial genomes shed light on interconnected biogeochemical processes in an aquifer system.</title>
        <authorList>
            <person name="Anantharaman K."/>
            <person name="Brown C.T."/>
            <person name="Hug L.A."/>
            <person name="Sharon I."/>
            <person name="Castelle C.J."/>
            <person name="Probst A.J."/>
            <person name="Thomas B.C."/>
            <person name="Singh A."/>
            <person name="Wilkins M.J."/>
            <person name="Karaoz U."/>
            <person name="Brodie E.L."/>
            <person name="Williams K.H."/>
            <person name="Hubbard S.S."/>
            <person name="Banfield J.F."/>
        </authorList>
    </citation>
    <scope>NUCLEOTIDE SEQUENCE [LARGE SCALE GENOMIC DNA]</scope>
</reference>
<evidence type="ECO:0000313" key="5">
    <source>
        <dbReference type="Proteomes" id="UP000178417"/>
    </source>
</evidence>
<evidence type="ECO:0000313" key="4">
    <source>
        <dbReference type="EMBL" id="OGC18761.1"/>
    </source>
</evidence>
<dbReference type="AlphaFoldDB" id="A0A1F4SEA6"/>
<dbReference type="EMBL" id="MEUB01000068">
    <property type="protein sequence ID" value="OGC18761.1"/>
    <property type="molecule type" value="Genomic_DNA"/>
</dbReference>
<proteinExistence type="inferred from homology"/>
<name>A0A1F4SEA6_UNCSA</name>
<organism evidence="4 5">
    <name type="scientific">candidate division WOR-1 bacterium RIFOXYB2_FULL_37_13</name>
    <dbReference type="NCBI Taxonomy" id="1802579"/>
    <lineage>
        <taxon>Bacteria</taxon>
        <taxon>Bacillati</taxon>
        <taxon>Saganbacteria</taxon>
    </lineage>
</organism>
<gene>
    <name evidence="4" type="ORF">A2310_02595</name>
</gene>
<dbReference type="Gene3D" id="3.40.50.10580">
    <property type="entry name" value="ATPase, V1 complex, subunit F"/>
    <property type="match status" value="1"/>
</dbReference>
<dbReference type="InterPro" id="IPR036906">
    <property type="entry name" value="ATPase_V1_fsu_sf"/>
</dbReference>
<evidence type="ECO:0000256" key="1">
    <source>
        <dbReference type="ARBA" id="ARBA00010148"/>
    </source>
</evidence>
<accession>A0A1F4SEA6</accession>
<evidence type="ECO:0000256" key="3">
    <source>
        <dbReference type="ARBA" id="ARBA00023065"/>
    </source>
</evidence>
<keyword evidence="3" id="KW-0406">Ion transport</keyword>